<reference evidence="2" key="1">
    <citation type="submission" date="2021-02" db="EMBL/GenBank/DDBJ databases">
        <authorList>
            <person name="Nowell W R."/>
        </authorList>
    </citation>
    <scope>NUCLEOTIDE SEQUENCE</scope>
    <source>
        <strain evidence="2">Ploen Becks lab</strain>
    </source>
</reference>
<dbReference type="Proteomes" id="UP000663879">
    <property type="component" value="Unassembled WGS sequence"/>
</dbReference>
<keyword evidence="1" id="KW-1133">Transmembrane helix</keyword>
<evidence type="ECO:0000256" key="1">
    <source>
        <dbReference type="SAM" id="Phobius"/>
    </source>
</evidence>
<dbReference type="AlphaFoldDB" id="A0A813WY77"/>
<organism evidence="2 3">
    <name type="scientific">Brachionus calyciflorus</name>
    <dbReference type="NCBI Taxonomy" id="104777"/>
    <lineage>
        <taxon>Eukaryota</taxon>
        <taxon>Metazoa</taxon>
        <taxon>Spiralia</taxon>
        <taxon>Gnathifera</taxon>
        <taxon>Rotifera</taxon>
        <taxon>Eurotatoria</taxon>
        <taxon>Monogononta</taxon>
        <taxon>Pseudotrocha</taxon>
        <taxon>Ploima</taxon>
        <taxon>Brachionidae</taxon>
        <taxon>Brachionus</taxon>
    </lineage>
</organism>
<keyword evidence="1" id="KW-0472">Membrane</keyword>
<evidence type="ECO:0000313" key="2">
    <source>
        <dbReference type="EMBL" id="CAF0867737.1"/>
    </source>
</evidence>
<dbReference type="Gene3D" id="1.20.1070.10">
    <property type="entry name" value="Rhodopsin 7-helix transmembrane proteins"/>
    <property type="match status" value="1"/>
</dbReference>
<evidence type="ECO:0000313" key="3">
    <source>
        <dbReference type="Proteomes" id="UP000663879"/>
    </source>
</evidence>
<proteinExistence type="predicted"/>
<feature type="transmembrane region" description="Helical" evidence="1">
    <location>
        <begin position="113"/>
        <end position="135"/>
    </location>
</feature>
<feature type="transmembrane region" description="Helical" evidence="1">
    <location>
        <begin position="79"/>
        <end position="101"/>
    </location>
</feature>
<name>A0A813WY77_9BILA</name>
<keyword evidence="1" id="KW-0812">Transmembrane</keyword>
<accession>A0A813WY77</accession>
<gene>
    <name evidence="2" type="ORF">OXX778_LOCUS9771</name>
</gene>
<comment type="caution">
    <text evidence="2">The sequence shown here is derived from an EMBL/GenBank/DDBJ whole genome shotgun (WGS) entry which is preliminary data.</text>
</comment>
<dbReference type="SUPFAM" id="SSF81321">
    <property type="entry name" value="Family A G protein-coupled receptor-like"/>
    <property type="match status" value="1"/>
</dbReference>
<feature type="transmembrane region" description="Helical" evidence="1">
    <location>
        <begin position="169"/>
        <end position="192"/>
    </location>
</feature>
<evidence type="ECO:0008006" key="4">
    <source>
        <dbReference type="Google" id="ProtNLM"/>
    </source>
</evidence>
<feature type="transmembrane region" description="Helical" evidence="1">
    <location>
        <begin position="238"/>
        <end position="258"/>
    </location>
</feature>
<protein>
    <recommendedName>
        <fullName evidence="4">G-protein coupled receptors family 1 profile domain-containing protein</fullName>
    </recommendedName>
</protein>
<dbReference type="EMBL" id="CAJNOC010001470">
    <property type="protein sequence ID" value="CAF0867737.1"/>
    <property type="molecule type" value="Genomic_DNA"/>
</dbReference>
<feature type="transmembrane region" description="Helical" evidence="1">
    <location>
        <begin position="270"/>
        <end position="291"/>
    </location>
</feature>
<sequence>MGSILSNDLKFVKINLNQLDDDVKEMVTETLKDQIFKYYLTTSIIDFMYTLSLAFKSTINCGTPCKDRAESLPSKFYELIFFEYLTSTFAIMGIFIELFISVQRLMVVVSNPVLTYLNPSFVVIVLITCGLFFYIPVLFVQKISQVGPNIYKLQYTQFGNSEFGKFVPVFLSCIRLILASVVLFIINLFTLFQFTKRIKKESVVNIFVSNLNEDNSSLKFLMKNRKFFASRLKAKKNITLMIIAIAFTYTIGTLPWAIYYSLSSFYRERIVFIHVIMYTIAVIFLYLLIILCEKNIFLLSNDQKK</sequence>
<keyword evidence="3" id="KW-1185">Reference proteome</keyword>